<protein>
    <submittedName>
        <fullName evidence="2">Uncharacterized protein</fullName>
    </submittedName>
</protein>
<sequence>MKNMPYSFNIGSPHFDCVSIHRMSLFLERSYSPKILIPRKSSSKVQILRMVL</sequence>
<dbReference type="Proteomes" id="UP000887565">
    <property type="component" value="Unplaced"/>
</dbReference>
<accession>A0A915KS42</accession>
<reference evidence="2" key="1">
    <citation type="submission" date="2022-11" db="UniProtKB">
        <authorList>
            <consortium name="WormBaseParasite"/>
        </authorList>
    </citation>
    <scope>IDENTIFICATION</scope>
</reference>
<name>A0A915KS42_ROMCU</name>
<keyword evidence="1" id="KW-1185">Reference proteome</keyword>
<proteinExistence type="predicted"/>
<dbReference type="WBParaSite" id="nRc.2.0.1.t41304-RA">
    <property type="protein sequence ID" value="nRc.2.0.1.t41304-RA"/>
    <property type="gene ID" value="nRc.2.0.1.g41304"/>
</dbReference>
<evidence type="ECO:0000313" key="2">
    <source>
        <dbReference type="WBParaSite" id="nRc.2.0.1.t41304-RA"/>
    </source>
</evidence>
<organism evidence="1 2">
    <name type="scientific">Romanomermis culicivorax</name>
    <name type="common">Nematode worm</name>
    <dbReference type="NCBI Taxonomy" id="13658"/>
    <lineage>
        <taxon>Eukaryota</taxon>
        <taxon>Metazoa</taxon>
        <taxon>Ecdysozoa</taxon>
        <taxon>Nematoda</taxon>
        <taxon>Enoplea</taxon>
        <taxon>Dorylaimia</taxon>
        <taxon>Mermithida</taxon>
        <taxon>Mermithoidea</taxon>
        <taxon>Mermithidae</taxon>
        <taxon>Romanomermis</taxon>
    </lineage>
</organism>
<dbReference type="AlphaFoldDB" id="A0A915KS42"/>
<evidence type="ECO:0000313" key="1">
    <source>
        <dbReference type="Proteomes" id="UP000887565"/>
    </source>
</evidence>